<feature type="binding site" evidence="3">
    <location>
        <position position="106"/>
    </location>
    <ligand>
        <name>substrate</name>
    </ligand>
</feature>
<protein>
    <submittedName>
        <fullName evidence="6">Alpha-amylase</fullName>
    </submittedName>
</protein>
<dbReference type="KEGG" id="fes:HER31_03780"/>
<keyword evidence="1" id="KW-0328">Glycosyltransferase</keyword>
<proteinExistence type="predicted"/>
<keyword evidence="7" id="KW-1185">Reference proteome</keyword>
<dbReference type="RefSeq" id="WP_168659343.1">
    <property type="nucleotide sequence ID" value="NZ_CP051180.1"/>
</dbReference>
<dbReference type="Pfam" id="PF00128">
    <property type="entry name" value="Alpha-amylase"/>
    <property type="match status" value="1"/>
</dbReference>
<evidence type="ECO:0000256" key="1">
    <source>
        <dbReference type="ARBA" id="ARBA00022676"/>
    </source>
</evidence>
<dbReference type="SMART" id="SM00642">
    <property type="entry name" value="Aamy"/>
    <property type="match status" value="1"/>
</dbReference>
<dbReference type="Gene3D" id="3.20.20.80">
    <property type="entry name" value="Glycosidases"/>
    <property type="match status" value="1"/>
</dbReference>
<evidence type="ECO:0000256" key="4">
    <source>
        <dbReference type="SAM" id="MobiDB-lite"/>
    </source>
</evidence>
<dbReference type="PANTHER" id="PTHR38784">
    <property type="entry name" value="SUCROSE PHOSPHORYLASE"/>
    <property type="match status" value="1"/>
</dbReference>
<keyword evidence="2" id="KW-0808">Transferase</keyword>
<feature type="binding site" evidence="3">
    <location>
        <position position="453"/>
    </location>
    <ligand>
        <name>substrate</name>
    </ligand>
</feature>
<organism evidence="6 7">
    <name type="scientific">Ferrimonas lipolytica</name>
    <dbReference type="NCBI Taxonomy" id="2724191"/>
    <lineage>
        <taxon>Bacteria</taxon>
        <taxon>Pseudomonadati</taxon>
        <taxon>Pseudomonadota</taxon>
        <taxon>Gammaproteobacteria</taxon>
        <taxon>Alteromonadales</taxon>
        <taxon>Ferrimonadaceae</taxon>
        <taxon>Ferrimonas</taxon>
    </lineage>
</organism>
<reference evidence="6 7" key="1">
    <citation type="submission" date="2020-04" db="EMBL/GenBank/DDBJ databases">
        <title>Ferrimonas sp. S7 isolated from sea water.</title>
        <authorList>
            <person name="Bae S.S."/>
            <person name="Baek K."/>
        </authorList>
    </citation>
    <scope>NUCLEOTIDE SEQUENCE [LARGE SCALE GENOMIC DNA]</scope>
    <source>
        <strain evidence="6 7">S7</strain>
    </source>
</reference>
<dbReference type="Gene3D" id="2.60.40.1180">
    <property type="entry name" value="Golgi alpha-mannosidase II"/>
    <property type="match status" value="1"/>
</dbReference>
<dbReference type="InterPro" id="IPR013780">
    <property type="entry name" value="Glyco_hydro_b"/>
</dbReference>
<gene>
    <name evidence="6" type="ORF">HER31_03780</name>
</gene>
<dbReference type="CDD" id="cd11356">
    <property type="entry name" value="AmyAc_Sucrose_phosphorylase-like_1"/>
    <property type="match status" value="1"/>
</dbReference>
<dbReference type="Proteomes" id="UP000501602">
    <property type="component" value="Chromosome"/>
</dbReference>
<dbReference type="PIRSF" id="PIRSF003059">
    <property type="entry name" value="Sucrose_phosphorylase"/>
    <property type="match status" value="1"/>
</dbReference>
<evidence type="ECO:0000259" key="5">
    <source>
        <dbReference type="SMART" id="SM00642"/>
    </source>
</evidence>
<feature type="binding site" evidence="3">
    <location>
        <begin position="237"/>
        <end position="239"/>
    </location>
    <ligand>
        <name>substrate</name>
    </ligand>
</feature>
<dbReference type="InterPro" id="IPR045857">
    <property type="entry name" value="O16G_dom_2"/>
</dbReference>
<feature type="binding site" evidence="3">
    <location>
        <begin position="346"/>
        <end position="347"/>
    </location>
    <ligand>
        <name>substrate</name>
    </ligand>
</feature>
<feature type="binding site" evidence="3">
    <location>
        <position position="144"/>
    </location>
    <ligand>
        <name>substrate</name>
    </ligand>
</feature>
<accession>A0A6H1UCK0</accession>
<evidence type="ECO:0000256" key="3">
    <source>
        <dbReference type="PIRSR" id="PIRSR003059-2"/>
    </source>
</evidence>
<dbReference type="GO" id="GO:0016757">
    <property type="term" value="F:glycosyltransferase activity"/>
    <property type="evidence" value="ECO:0007669"/>
    <property type="project" value="UniProtKB-KW"/>
</dbReference>
<dbReference type="InterPro" id="IPR006047">
    <property type="entry name" value="GH13_cat_dom"/>
</dbReference>
<dbReference type="InterPro" id="IPR016377">
    <property type="entry name" value="Sucrose_GGa_phosphorylase-rel"/>
</dbReference>
<dbReference type="Gene3D" id="3.90.400.10">
    <property type="entry name" value="Oligo-1,6-glucosidase, Domain 2"/>
    <property type="match status" value="1"/>
</dbReference>
<evidence type="ECO:0000313" key="7">
    <source>
        <dbReference type="Proteomes" id="UP000501602"/>
    </source>
</evidence>
<dbReference type="PANTHER" id="PTHR38784:SF1">
    <property type="entry name" value="SUCROSE PHOSPHORYLASE"/>
    <property type="match status" value="1"/>
</dbReference>
<dbReference type="InterPro" id="IPR017853">
    <property type="entry name" value="GH"/>
</dbReference>
<evidence type="ECO:0000256" key="2">
    <source>
        <dbReference type="ARBA" id="ARBA00022679"/>
    </source>
</evidence>
<dbReference type="EMBL" id="CP051180">
    <property type="protein sequence ID" value="QIZ76083.1"/>
    <property type="molecule type" value="Genomic_DNA"/>
</dbReference>
<evidence type="ECO:0000313" key="6">
    <source>
        <dbReference type="EMBL" id="QIZ76083.1"/>
    </source>
</evidence>
<dbReference type="AlphaFoldDB" id="A0A6H1UCK0"/>
<dbReference type="InterPro" id="IPR033746">
    <property type="entry name" value="GGa_phosphorylase"/>
</dbReference>
<name>A0A6H1UCK0_9GAMM</name>
<sequence length="611" mass="69091">MSSQLNAYQECHHRVIQHLQAIYPDHNHALLADNLIEAMCHGGVCAVPEARTNNWSQQDLILITYGNSVEKVGEPPLRTLNTFLQQHMSSVISGVHILPFFPYSSDDGFSVIDYTNVNPELGDWHDIEAIAKQFDLMSDLVINHCSSQSKWFTQFKQGLAPGKEYFVTVPADTDTSLVVRPRTSPLLQAVDTPQGQQHVWCTFSFDQVDLNFANPDLLFEMVRIIALYLDKGVKIFRLDAVAFLWKQLGSPCINLPQTHEVIRLIRTLVEFRTAAAILITETNIPNQENLSYFGNANEAHCIYNFSLPPLLLHTMMTGSCQHLKQWLMSMPPAQSGTAYFNFIASHDGIGLRPVEGLLETAEIDELAEVMQGFGGAVSWRTMTDGSVRPYEINIALTDAMQGTVNGVDDLLVERFICTHAIMLALEGIPGIYIHSFLGTRNDYAKMAQTGSNRAINRHNWQLETLTQQLEDQGVASQIFSNMKRLCELRQQQPAFNPNATQFTLHLGDQIFAFWRQSMRRDQSIFCLNNVTDRPQRVALTQINLVANERWRDIISGTVYEDTREEIELEPYQSVWLSNWDGAGVVMKRPVGQGEPFANQPLNDPDERRRHG</sequence>
<feature type="region of interest" description="Disordered" evidence="4">
    <location>
        <begin position="588"/>
        <end position="611"/>
    </location>
</feature>
<feature type="domain" description="Glycosyl hydrolase family 13 catalytic" evidence="5">
    <location>
        <begin position="81"/>
        <end position="461"/>
    </location>
</feature>
<dbReference type="SUPFAM" id="SSF51445">
    <property type="entry name" value="(Trans)glycosidases"/>
    <property type="match status" value="1"/>
</dbReference>
<dbReference type="GO" id="GO:0005975">
    <property type="term" value="P:carbohydrate metabolic process"/>
    <property type="evidence" value="ECO:0007669"/>
    <property type="project" value="InterPro"/>
</dbReference>